<gene>
    <name evidence="1" type="ORF">UFOVP536_63</name>
</gene>
<sequence>MKTFNLTLTRKELETIEEALFARSALLYAMGDQIIAQERTNAKEEANGFDNRAYYIEKLAAKVVFPLDQEYIQNYNVKGEKPYVEEPVEKSVFAGGQNVS</sequence>
<dbReference type="EMBL" id="LR796499">
    <property type="protein sequence ID" value="CAB4149256.1"/>
    <property type="molecule type" value="Genomic_DNA"/>
</dbReference>
<proteinExistence type="predicted"/>
<reference evidence="1" key="1">
    <citation type="submission" date="2020-04" db="EMBL/GenBank/DDBJ databases">
        <authorList>
            <person name="Chiriac C."/>
            <person name="Salcher M."/>
            <person name="Ghai R."/>
            <person name="Kavagutti S V."/>
        </authorList>
    </citation>
    <scope>NUCLEOTIDE SEQUENCE</scope>
</reference>
<evidence type="ECO:0000313" key="1">
    <source>
        <dbReference type="EMBL" id="CAB4149256.1"/>
    </source>
</evidence>
<accession>A0A6J5MVY7</accession>
<protein>
    <submittedName>
        <fullName evidence="1">Uncharacterized protein</fullName>
    </submittedName>
</protein>
<name>A0A6J5MVY7_9CAUD</name>
<organism evidence="1">
    <name type="scientific">uncultured Caudovirales phage</name>
    <dbReference type="NCBI Taxonomy" id="2100421"/>
    <lineage>
        <taxon>Viruses</taxon>
        <taxon>Duplodnaviria</taxon>
        <taxon>Heunggongvirae</taxon>
        <taxon>Uroviricota</taxon>
        <taxon>Caudoviricetes</taxon>
        <taxon>Peduoviridae</taxon>
        <taxon>Maltschvirus</taxon>
        <taxon>Maltschvirus maltsch</taxon>
    </lineage>
</organism>